<protein>
    <recommendedName>
        <fullName evidence="7">ATP synthase subunit delta</fullName>
    </recommendedName>
    <alternativeName>
        <fullName evidence="7">ATP synthase F(1) sector subunit delta</fullName>
    </alternativeName>
    <alternativeName>
        <fullName evidence="7">F-type ATPase subunit delta</fullName>
        <shortName evidence="7">F-ATPase subunit delta</shortName>
    </alternativeName>
</protein>
<comment type="similarity">
    <text evidence="7">Belongs to the ATPase delta chain family.</text>
</comment>
<evidence type="ECO:0000256" key="6">
    <source>
        <dbReference type="ARBA" id="ARBA00023310"/>
    </source>
</evidence>
<keyword evidence="4 7" id="KW-0406">Ion transport</keyword>
<keyword evidence="3 7" id="KW-0375">Hydrogen ion transport</keyword>
<keyword evidence="7" id="KW-0139">CF(1)</keyword>
<dbReference type="AlphaFoldDB" id="A0A917BH38"/>
<evidence type="ECO:0000256" key="5">
    <source>
        <dbReference type="ARBA" id="ARBA00023136"/>
    </source>
</evidence>
<comment type="caution">
    <text evidence="8">The sequence shown here is derived from an EMBL/GenBank/DDBJ whole genome shotgun (WGS) entry which is preliminary data.</text>
</comment>
<dbReference type="GO" id="GO:0005886">
    <property type="term" value="C:plasma membrane"/>
    <property type="evidence" value="ECO:0007669"/>
    <property type="project" value="UniProtKB-SubCell"/>
</dbReference>
<dbReference type="InterPro" id="IPR000711">
    <property type="entry name" value="ATPase_OSCP/dsu"/>
</dbReference>
<keyword evidence="5 7" id="KW-0472">Membrane</keyword>
<dbReference type="GO" id="GO:0045259">
    <property type="term" value="C:proton-transporting ATP synthase complex"/>
    <property type="evidence" value="ECO:0007669"/>
    <property type="project" value="UniProtKB-KW"/>
</dbReference>
<keyword evidence="2 7" id="KW-0813">Transport</keyword>
<evidence type="ECO:0000256" key="2">
    <source>
        <dbReference type="ARBA" id="ARBA00022448"/>
    </source>
</evidence>
<gene>
    <name evidence="7 8" type="primary">atpH</name>
    <name evidence="8" type="ORF">GCM10011519_13310</name>
</gene>
<reference evidence="8" key="2">
    <citation type="submission" date="2020-09" db="EMBL/GenBank/DDBJ databases">
        <authorList>
            <person name="Sun Q."/>
            <person name="Zhou Y."/>
        </authorList>
    </citation>
    <scope>NUCLEOTIDE SEQUENCE</scope>
    <source>
        <strain evidence="8">CGMCC 1.16067</strain>
    </source>
</reference>
<keyword evidence="9" id="KW-1185">Reference proteome</keyword>
<reference evidence="8" key="1">
    <citation type="journal article" date="2014" name="Int. J. Syst. Evol. Microbiol.">
        <title>Complete genome sequence of Corynebacterium casei LMG S-19264T (=DSM 44701T), isolated from a smear-ripened cheese.</title>
        <authorList>
            <consortium name="US DOE Joint Genome Institute (JGI-PGF)"/>
            <person name="Walter F."/>
            <person name="Albersmeier A."/>
            <person name="Kalinowski J."/>
            <person name="Ruckert C."/>
        </authorList>
    </citation>
    <scope>NUCLEOTIDE SEQUENCE</scope>
    <source>
        <strain evidence="8">CGMCC 1.16067</strain>
    </source>
</reference>
<evidence type="ECO:0000256" key="1">
    <source>
        <dbReference type="ARBA" id="ARBA00004370"/>
    </source>
</evidence>
<comment type="function">
    <text evidence="7">This protein is part of the stalk that links CF(0) to CF(1). It either transmits conformational changes from CF(0) to CF(1) or is implicated in proton conduction.</text>
</comment>
<accession>A0A917BH38</accession>
<evidence type="ECO:0000256" key="7">
    <source>
        <dbReference type="HAMAP-Rule" id="MF_01416"/>
    </source>
</evidence>
<evidence type="ECO:0000313" key="8">
    <source>
        <dbReference type="EMBL" id="GGF40955.1"/>
    </source>
</evidence>
<keyword evidence="6 7" id="KW-0066">ATP synthesis</keyword>
<dbReference type="GO" id="GO:0046933">
    <property type="term" value="F:proton-transporting ATP synthase activity, rotational mechanism"/>
    <property type="evidence" value="ECO:0007669"/>
    <property type="project" value="UniProtKB-UniRule"/>
</dbReference>
<dbReference type="EMBL" id="BMKQ01000001">
    <property type="protein sequence ID" value="GGF40955.1"/>
    <property type="molecule type" value="Genomic_DNA"/>
</dbReference>
<evidence type="ECO:0000313" key="9">
    <source>
        <dbReference type="Proteomes" id="UP000649179"/>
    </source>
</evidence>
<name>A0A917BH38_9ACTN</name>
<dbReference type="NCBIfam" id="NF009967">
    <property type="entry name" value="PRK13430.1"/>
    <property type="match status" value="1"/>
</dbReference>
<dbReference type="PRINTS" id="PR00125">
    <property type="entry name" value="ATPASEDELTA"/>
</dbReference>
<dbReference type="HAMAP" id="MF_01416">
    <property type="entry name" value="ATP_synth_delta_bact"/>
    <property type="match status" value="1"/>
</dbReference>
<keyword evidence="7" id="KW-1003">Cell membrane</keyword>
<proteinExistence type="inferred from homology"/>
<dbReference type="Pfam" id="PF00213">
    <property type="entry name" value="OSCP"/>
    <property type="match status" value="1"/>
</dbReference>
<comment type="function">
    <text evidence="7">F(1)F(0) ATP synthase produces ATP from ADP in the presence of a proton or sodium gradient. F-type ATPases consist of two structural domains, F(1) containing the extramembraneous catalytic core and F(0) containing the membrane proton channel, linked together by a central stalk and a peripheral stalk. During catalysis, ATP synthesis in the catalytic domain of F(1) is coupled via a rotary mechanism of the central stalk subunits to proton translocation.</text>
</comment>
<sequence length="275" mass="28950">MAMTSLRGASADAMAALTEELSTGSRTNTALAQLGQDLFAVAGLLRAEGGLRRAVSDPSVDASARSALVTGVLGGKVGDDAVALVATAAAQRWTASRDLADALEEVGVVATARSLDARNARSERLARELFELHQTVQRSPELRDALSDPQRSLADRRGLVRGLLEGKALDSTVALAEQALAGSHRTFSLALEAYEQIAADVYGESVAKVRVARTLDDTETERLRAALAKQYGRDVHLDVVVDPGLLGGIRVEIGDDVIDGSVAGRLDEARRRLAG</sequence>
<organism evidence="8 9">
    <name type="scientific">Marmoricola endophyticus</name>
    <dbReference type="NCBI Taxonomy" id="2040280"/>
    <lineage>
        <taxon>Bacteria</taxon>
        <taxon>Bacillati</taxon>
        <taxon>Actinomycetota</taxon>
        <taxon>Actinomycetes</taxon>
        <taxon>Propionibacteriales</taxon>
        <taxon>Nocardioidaceae</taxon>
        <taxon>Marmoricola</taxon>
    </lineage>
</organism>
<dbReference type="NCBIfam" id="TIGR01145">
    <property type="entry name" value="ATP_synt_delta"/>
    <property type="match status" value="1"/>
</dbReference>
<evidence type="ECO:0000256" key="3">
    <source>
        <dbReference type="ARBA" id="ARBA00022781"/>
    </source>
</evidence>
<comment type="subcellular location">
    <subcellularLocation>
        <location evidence="7">Cell membrane</location>
        <topology evidence="7">Peripheral membrane protein</topology>
    </subcellularLocation>
    <subcellularLocation>
        <location evidence="1">Membrane</location>
    </subcellularLocation>
</comment>
<evidence type="ECO:0000256" key="4">
    <source>
        <dbReference type="ARBA" id="ARBA00023065"/>
    </source>
</evidence>
<dbReference type="PANTHER" id="PTHR11910">
    <property type="entry name" value="ATP SYNTHASE DELTA CHAIN"/>
    <property type="match status" value="1"/>
</dbReference>
<dbReference type="Proteomes" id="UP000649179">
    <property type="component" value="Unassembled WGS sequence"/>
</dbReference>